<dbReference type="InterPro" id="IPR010982">
    <property type="entry name" value="Lambda_DNA-bd_dom_sf"/>
</dbReference>
<evidence type="ECO:0000256" key="3">
    <source>
        <dbReference type="ARBA" id="ARBA00023163"/>
    </source>
</evidence>
<dbReference type="EMBL" id="CP001779">
    <property type="protein sequence ID" value="ACZ01376.1"/>
    <property type="molecule type" value="Genomic_DNA"/>
</dbReference>
<dbReference type="AlphaFoldDB" id="D1AYK0"/>
<dbReference type="STRING" id="519441.Smon_0910"/>
<evidence type="ECO:0000313" key="5">
    <source>
        <dbReference type="EMBL" id="ACZ01376.1"/>
    </source>
</evidence>
<dbReference type="GO" id="GO:0003677">
    <property type="term" value="F:DNA binding"/>
    <property type="evidence" value="ECO:0007669"/>
    <property type="project" value="UniProtKB-KW"/>
</dbReference>
<dbReference type="RefSeq" id="WP_012858925.1">
    <property type="nucleotide sequence ID" value="NC_013515.1"/>
</dbReference>
<keyword evidence="6" id="KW-1185">Reference proteome</keyword>
<dbReference type="eggNOG" id="COG3093">
    <property type="taxonomic scope" value="Bacteria"/>
</dbReference>
<feature type="domain" description="HTH cro/C1-type" evidence="4">
    <location>
        <begin position="11"/>
        <end position="65"/>
    </location>
</feature>
<keyword evidence="2" id="KW-0238">DNA-binding</keyword>
<dbReference type="Gene3D" id="1.10.260.40">
    <property type="entry name" value="lambda repressor-like DNA-binding domains"/>
    <property type="match status" value="1"/>
</dbReference>
<dbReference type="KEGG" id="smf:Smon_0910"/>
<protein>
    <submittedName>
        <fullName evidence="5">Helix-turn-helix domain protein</fullName>
    </submittedName>
</protein>
<name>D1AYK0_STRM9</name>
<organism evidence="5 6">
    <name type="scientific">Streptobacillus moniliformis (strain ATCC 14647 / DSM 12112 / NCTC 10651 / 9901)</name>
    <dbReference type="NCBI Taxonomy" id="519441"/>
    <lineage>
        <taxon>Bacteria</taxon>
        <taxon>Fusobacteriati</taxon>
        <taxon>Fusobacteriota</taxon>
        <taxon>Fusobacteriia</taxon>
        <taxon>Fusobacteriales</taxon>
        <taxon>Leptotrichiaceae</taxon>
        <taxon>Streptobacillus</taxon>
    </lineage>
</organism>
<evidence type="ECO:0000259" key="4">
    <source>
        <dbReference type="PROSITE" id="PS50943"/>
    </source>
</evidence>
<evidence type="ECO:0000256" key="1">
    <source>
        <dbReference type="ARBA" id="ARBA00023015"/>
    </source>
</evidence>
<dbReference type="SMART" id="SM00530">
    <property type="entry name" value="HTH_XRE"/>
    <property type="match status" value="1"/>
</dbReference>
<dbReference type="PROSITE" id="PS50943">
    <property type="entry name" value="HTH_CROC1"/>
    <property type="match status" value="1"/>
</dbReference>
<dbReference type="HOGENOM" id="CLU_066192_1_10_0"/>
<dbReference type="InterPro" id="IPR001387">
    <property type="entry name" value="Cro/C1-type_HTH"/>
</dbReference>
<dbReference type="GeneID" id="29674261"/>
<dbReference type="OrthoDB" id="2475196at2"/>
<evidence type="ECO:0000313" key="6">
    <source>
        <dbReference type="Proteomes" id="UP000002072"/>
    </source>
</evidence>
<dbReference type="CDD" id="cd00093">
    <property type="entry name" value="HTH_XRE"/>
    <property type="match status" value="1"/>
</dbReference>
<dbReference type="SUPFAM" id="SSF47413">
    <property type="entry name" value="lambda repressor-like DNA-binding domains"/>
    <property type="match status" value="1"/>
</dbReference>
<evidence type="ECO:0000256" key="2">
    <source>
        <dbReference type="ARBA" id="ARBA00023125"/>
    </source>
</evidence>
<dbReference type="Proteomes" id="UP000002072">
    <property type="component" value="Chromosome"/>
</dbReference>
<reference evidence="5 6" key="1">
    <citation type="journal article" date="2009" name="Stand. Genomic Sci.">
        <title>Complete genome sequence of Streptobacillus moniliformis type strain (9901T).</title>
        <authorList>
            <person name="Nolan M."/>
            <person name="Gronow S."/>
            <person name="Lapidus A."/>
            <person name="Ivanova N."/>
            <person name="Copeland A."/>
            <person name="Lucas S."/>
            <person name="Del Rio T.G."/>
            <person name="Chen F."/>
            <person name="Tice H."/>
            <person name="Pitluck S."/>
            <person name="Cheng J.F."/>
            <person name="Sims D."/>
            <person name="Meincke L."/>
            <person name="Bruce D."/>
            <person name="Goodwin L."/>
            <person name="Brettin T."/>
            <person name="Han C."/>
            <person name="Detter J.C."/>
            <person name="Ovchinikova G."/>
            <person name="Pati A."/>
            <person name="Mavromatis K."/>
            <person name="Mikhailova N."/>
            <person name="Chen A."/>
            <person name="Palaniappan K."/>
            <person name="Land M."/>
            <person name="Hauser L."/>
            <person name="Chang Y.J."/>
            <person name="Jeffries C.D."/>
            <person name="Rohde M."/>
            <person name="Sproer C."/>
            <person name="Goker M."/>
            <person name="Bristow J."/>
            <person name="Eisen J.A."/>
            <person name="Markowitz V."/>
            <person name="Hugenholtz P."/>
            <person name="Kyrpides N.C."/>
            <person name="Klenk H.P."/>
            <person name="Chain P."/>
        </authorList>
    </citation>
    <scope>NUCLEOTIDE SEQUENCE [LARGE SCALE GENOMIC DNA]</scope>
    <source>
        <strain evidence="6">ATCC 14647 / DSM 12112 / NCTC 10651 / 9901</strain>
    </source>
</reference>
<gene>
    <name evidence="5" type="ordered locus">Smon_0910</name>
</gene>
<dbReference type="PANTHER" id="PTHR40661">
    <property type="match status" value="1"/>
</dbReference>
<accession>D1AYK0</accession>
<keyword evidence="3" id="KW-0804">Transcription</keyword>
<dbReference type="PANTHER" id="PTHR40661:SF1">
    <property type="entry name" value="HTH CRO_C1-TYPE DOMAIN-CONTAINING PROTEIN"/>
    <property type="match status" value="1"/>
</dbReference>
<sequence>MKKSSNFKFRLKEALKIKNISQRMLALQTNLAPATIANYLNGRNSAKYENIEKISKVLNVDPQWLDGYDVPFSNLYANYSFTAEEKKYLDNWLNTNQLYFDSLNITSIDKENLKQAMIESFIRSLKNKDK</sequence>
<keyword evidence="1" id="KW-0805">Transcription regulation</keyword>
<dbReference type="Pfam" id="PF01381">
    <property type="entry name" value="HTH_3"/>
    <property type="match status" value="1"/>
</dbReference>
<proteinExistence type="predicted"/>